<feature type="domain" description="Aerotolerance regulator N-terminal" evidence="2">
    <location>
        <begin position="5"/>
        <end position="77"/>
    </location>
</feature>
<dbReference type="NCBIfam" id="TIGR02226">
    <property type="entry name" value="two_anch"/>
    <property type="match status" value="1"/>
</dbReference>
<comment type="caution">
    <text evidence="3">The sequence shown here is derived from an EMBL/GenBank/DDBJ whole genome shotgun (WGS) entry which is preliminary data.</text>
</comment>
<keyword evidence="1" id="KW-1133">Transmembrane helix</keyword>
<dbReference type="Pfam" id="PF07584">
    <property type="entry name" value="BatA"/>
    <property type="match status" value="1"/>
</dbReference>
<dbReference type="InterPro" id="IPR024163">
    <property type="entry name" value="Aerotolerance_reg_N"/>
</dbReference>
<evidence type="ECO:0000256" key="1">
    <source>
        <dbReference type="SAM" id="Phobius"/>
    </source>
</evidence>
<evidence type="ECO:0000313" key="4">
    <source>
        <dbReference type="Proteomes" id="UP000050864"/>
    </source>
</evidence>
<protein>
    <recommendedName>
        <fullName evidence="2">Aerotolerance regulator N-terminal domain-containing protein</fullName>
    </recommendedName>
</protein>
<dbReference type="OrthoDB" id="7390489at2"/>
<evidence type="ECO:0000313" key="3">
    <source>
        <dbReference type="EMBL" id="KRG63676.1"/>
    </source>
</evidence>
<reference evidence="3 4" key="1">
    <citation type="submission" date="2015-05" db="EMBL/GenBank/DDBJ databases">
        <title>Genome sequencing and analysis of members of genus Stenotrophomonas.</title>
        <authorList>
            <person name="Patil P.P."/>
            <person name="Midha S."/>
            <person name="Patil P.B."/>
        </authorList>
    </citation>
    <scope>NUCLEOTIDE SEQUENCE [LARGE SCALE GENOMIC DNA]</scope>
    <source>
        <strain evidence="3 4">DSM 18929</strain>
    </source>
</reference>
<dbReference type="STRING" id="405444.ABB26_10660"/>
<gene>
    <name evidence="3" type="ORF">ABB26_10660</name>
</gene>
<dbReference type="AlphaFoldDB" id="A0A0R0C168"/>
<proteinExistence type="predicted"/>
<keyword evidence="1" id="KW-0812">Transmembrane</keyword>
<feature type="transmembrane region" description="Helical" evidence="1">
    <location>
        <begin position="57"/>
        <end position="79"/>
    </location>
</feature>
<keyword evidence="4" id="KW-1185">Reference proteome</keyword>
<dbReference type="PATRIC" id="fig|405444.3.peg.1214"/>
<evidence type="ECO:0000259" key="2">
    <source>
        <dbReference type="Pfam" id="PF07584"/>
    </source>
</evidence>
<sequence>MSLLWLFPAGLFALAALLLPLLIHLARRDQQQLIDFAALRWLSAKPRPRRRIRFDEWPLLLVRLLLLALLAVLLARPALEGLRDTTPRVAVLPGVALDKAHAVVAEPEARWLWLAPAFPRIEPDTTPPAAQQPIASLLRELDATLPAEAPLTVIVPSVVDGWDAQRPQLSRAVRWQVIETAGAQAVPTTRTAPQLQVRHDAEGKAALRYLRALNHAWQPDTELNAADDAQAFTDNPAVRVWLSSKPLPAELLVWADRGGTLLVDARLPIPHDAQRTPLWHDDAGNLLLEQITHNSQRWWRWTGVLHPASMPALLDARFPQQLRMLLEPLPAPRRAAAEAMTPDTGAASYPQPARELAPWLIAAIALLFLLERWMASARRRRGQA</sequence>
<dbReference type="EMBL" id="LDJI01000020">
    <property type="protein sequence ID" value="KRG63676.1"/>
    <property type="molecule type" value="Genomic_DNA"/>
</dbReference>
<organism evidence="3 4">
    <name type="scientific">Stenotrophomonas humi</name>
    <dbReference type="NCBI Taxonomy" id="405444"/>
    <lineage>
        <taxon>Bacteria</taxon>
        <taxon>Pseudomonadati</taxon>
        <taxon>Pseudomonadota</taxon>
        <taxon>Gammaproteobacteria</taxon>
        <taxon>Lysobacterales</taxon>
        <taxon>Lysobacteraceae</taxon>
        <taxon>Stenotrophomonas</taxon>
    </lineage>
</organism>
<name>A0A0R0C168_9GAMM</name>
<accession>A0A0R0C168</accession>
<feature type="transmembrane region" description="Helical" evidence="1">
    <location>
        <begin position="6"/>
        <end position="26"/>
    </location>
</feature>
<feature type="transmembrane region" description="Helical" evidence="1">
    <location>
        <begin position="356"/>
        <end position="375"/>
    </location>
</feature>
<keyword evidence="1" id="KW-0472">Membrane</keyword>
<dbReference type="Proteomes" id="UP000050864">
    <property type="component" value="Unassembled WGS sequence"/>
</dbReference>
<dbReference type="RefSeq" id="WP_057633910.1">
    <property type="nucleotide sequence ID" value="NZ_LDJI01000020.1"/>
</dbReference>
<dbReference type="InterPro" id="IPR011933">
    <property type="entry name" value="Double_TM_dom"/>
</dbReference>